<evidence type="ECO:0000256" key="1">
    <source>
        <dbReference type="SAM" id="MobiDB-lite"/>
    </source>
</evidence>
<dbReference type="Proteomes" id="UP001432027">
    <property type="component" value="Unassembled WGS sequence"/>
</dbReference>
<accession>A0AAV5T2Z8</accession>
<dbReference type="PANTHER" id="PTHR31327">
    <property type="entry name" value="SPERM MEIOSIS PDZ DOMAIN CONTAINING PROTEINS-RELATED"/>
    <property type="match status" value="1"/>
</dbReference>
<evidence type="ECO:0000313" key="2">
    <source>
        <dbReference type="EMBL" id="GMS89967.1"/>
    </source>
</evidence>
<gene>
    <name evidence="2" type="ORF">PENTCL1PPCAC_12142</name>
</gene>
<feature type="compositionally biased region" description="Low complexity" evidence="1">
    <location>
        <begin position="415"/>
        <end position="443"/>
    </location>
</feature>
<dbReference type="EMBL" id="BTSX01000003">
    <property type="protein sequence ID" value="GMS89967.1"/>
    <property type="molecule type" value="Genomic_DNA"/>
</dbReference>
<organism evidence="2 3">
    <name type="scientific">Pristionchus entomophagus</name>
    <dbReference type="NCBI Taxonomy" id="358040"/>
    <lineage>
        <taxon>Eukaryota</taxon>
        <taxon>Metazoa</taxon>
        <taxon>Ecdysozoa</taxon>
        <taxon>Nematoda</taxon>
        <taxon>Chromadorea</taxon>
        <taxon>Rhabditida</taxon>
        <taxon>Rhabditina</taxon>
        <taxon>Diplogasteromorpha</taxon>
        <taxon>Diplogasteroidea</taxon>
        <taxon>Neodiplogasteridae</taxon>
        <taxon>Pristionchus</taxon>
    </lineage>
</organism>
<feature type="region of interest" description="Disordered" evidence="1">
    <location>
        <begin position="374"/>
        <end position="451"/>
    </location>
</feature>
<evidence type="ECO:0000313" key="3">
    <source>
        <dbReference type="Proteomes" id="UP001432027"/>
    </source>
</evidence>
<feature type="region of interest" description="Disordered" evidence="1">
    <location>
        <begin position="1"/>
        <end position="22"/>
    </location>
</feature>
<feature type="compositionally biased region" description="Polar residues" evidence="1">
    <location>
        <begin position="8"/>
        <end position="22"/>
    </location>
</feature>
<feature type="compositionally biased region" description="Basic and acidic residues" evidence="1">
    <location>
        <begin position="399"/>
        <end position="412"/>
    </location>
</feature>
<dbReference type="AlphaFoldDB" id="A0AAV5T2Z8"/>
<name>A0AAV5T2Z8_9BILA</name>
<keyword evidence="3" id="KW-1185">Reference proteome</keyword>
<reference evidence="2" key="1">
    <citation type="submission" date="2023-10" db="EMBL/GenBank/DDBJ databases">
        <title>Genome assembly of Pristionchus species.</title>
        <authorList>
            <person name="Yoshida K."/>
            <person name="Sommer R.J."/>
        </authorList>
    </citation>
    <scope>NUCLEOTIDE SEQUENCE</scope>
    <source>
        <strain evidence="2">RS0144</strain>
    </source>
</reference>
<evidence type="ECO:0008006" key="4">
    <source>
        <dbReference type="Google" id="ProtNLM"/>
    </source>
</evidence>
<feature type="compositionally biased region" description="Basic residues" evidence="1">
    <location>
        <begin position="309"/>
        <end position="323"/>
    </location>
</feature>
<proteinExistence type="predicted"/>
<sequence>FTRCREVGSSTNPSLPLSARMENTQPLDPRLNATEITELANLNTQEVTIKIPKITRSDADSMVVSSEHIIFEEMDYANVPMTAAFCVGDCVLKVNNDAPQSDAHFKQILADLSPCTVVVSRRSFVIAPGELRLRKSLIAMNLPYQKGFSYQVVCCKKQSWDRFLTTSFGFLAEDVVVGPGSNKFIIGEINTNTAAEKYFSVGDGLIDFKGTAIKPGKDPNGLKQFNATFQQGGDDMEVLIERPVSKDARNLTEGYIKKHLLRHDTPAMSDDAINIGINAALYHHMFWRRLTSVSILVKPPPIAATPAPTKKKKVGKTRRITKTRTKEDATAIEGTNDGDGDGGLRITLEAKKNFQEISTDVADGTELETVGYRYSSEGEDDDEKEDKEDDDDVISKIFESQKLREIETEKKKSPSKSPAKKPAAPAAPAAVAAAPAAAPAAGAKKADSKRKRGLFSSLPFIRLKK</sequence>
<dbReference type="InterPro" id="IPR040264">
    <property type="entry name" value="T15H9.4-like"/>
</dbReference>
<feature type="region of interest" description="Disordered" evidence="1">
    <location>
        <begin position="306"/>
        <end position="343"/>
    </location>
</feature>
<feature type="compositionally biased region" description="Acidic residues" evidence="1">
    <location>
        <begin position="377"/>
        <end position="392"/>
    </location>
</feature>
<feature type="non-terminal residue" evidence="2">
    <location>
        <position position="1"/>
    </location>
</feature>
<protein>
    <recommendedName>
        <fullName evidence="4">PDZ domain-containing protein</fullName>
    </recommendedName>
</protein>
<comment type="caution">
    <text evidence="2">The sequence shown here is derived from an EMBL/GenBank/DDBJ whole genome shotgun (WGS) entry which is preliminary data.</text>
</comment>
<dbReference type="PANTHER" id="PTHR31327:SF2">
    <property type="entry name" value="PDZ DOMAIN-CONTAINING PROTEIN"/>
    <property type="match status" value="1"/>
</dbReference>